<dbReference type="EMBL" id="LIHL02000007">
    <property type="protein sequence ID" value="KAF5465395.1"/>
    <property type="molecule type" value="Genomic_DNA"/>
</dbReference>
<dbReference type="AlphaFoldDB" id="A0A834CTM2"/>
<gene>
    <name evidence="1" type="ORF">F2P56_015408</name>
</gene>
<organism evidence="1 2">
    <name type="scientific">Juglans regia</name>
    <name type="common">English walnut</name>
    <dbReference type="NCBI Taxonomy" id="51240"/>
    <lineage>
        <taxon>Eukaryota</taxon>
        <taxon>Viridiplantae</taxon>
        <taxon>Streptophyta</taxon>
        <taxon>Embryophyta</taxon>
        <taxon>Tracheophyta</taxon>
        <taxon>Spermatophyta</taxon>
        <taxon>Magnoliopsida</taxon>
        <taxon>eudicotyledons</taxon>
        <taxon>Gunneridae</taxon>
        <taxon>Pentapetalae</taxon>
        <taxon>rosids</taxon>
        <taxon>fabids</taxon>
        <taxon>Fagales</taxon>
        <taxon>Juglandaceae</taxon>
        <taxon>Juglans</taxon>
    </lineage>
</organism>
<accession>A0A834CTM2</accession>
<protein>
    <submittedName>
        <fullName evidence="1">Uncharacterized protein</fullName>
    </submittedName>
</protein>
<proteinExistence type="predicted"/>
<evidence type="ECO:0000313" key="1">
    <source>
        <dbReference type="EMBL" id="KAF5465395.1"/>
    </source>
</evidence>
<dbReference type="Gramene" id="Jr07_17840_p1">
    <property type="protein sequence ID" value="cds.Jr07_17840_p1"/>
    <property type="gene ID" value="Jr07_17840"/>
</dbReference>
<sequence>MGVARGGHRWEEKPLVVVQWPWEEELIRGYGEPVRWRSSVRLRKGLPTLGQMEEEGEGQGEPMVVLGGRGWLRTGVESAAHGETMLGLMRECDREGVCEVEKPNSSYHLQACDSIAREEEIYFSLILFKPYENTSSIFIFCFVSKFGTKACFHLQEGESLKFYHFGSSSTLLYHYLILYLASSKGPRAQVLWLKQFYHFGSSSTRLFHYLVLYLASWMGLRAKVLSFWLFVHTAIPLFGHLSCLLKGAKSSR</sequence>
<reference evidence="1" key="1">
    <citation type="submission" date="2015-10" db="EMBL/GenBank/DDBJ databases">
        <authorList>
            <person name="Martinez-Garcia P.J."/>
            <person name="Crepeau M.W."/>
            <person name="Puiu D."/>
            <person name="Gonzalez-Ibeas D."/>
            <person name="Whalen J."/>
            <person name="Stevens K."/>
            <person name="Paul R."/>
            <person name="Butterfield T."/>
            <person name="Britton M."/>
            <person name="Reagan R."/>
            <person name="Chakraborty S."/>
            <person name="Walawage S.L."/>
            <person name="Vasquez-Gross H.A."/>
            <person name="Cardeno C."/>
            <person name="Famula R."/>
            <person name="Pratt K."/>
            <person name="Kuruganti S."/>
            <person name="Aradhya M.K."/>
            <person name="Leslie C.A."/>
            <person name="Dandekar A.M."/>
            <person name="Salzberg S.L."/>
            <person name="Wegrzyn J.L."/>
            <person name="Langley C.H."/>
            <person name="Neale D.B."/>
        </authorList>
    </citation>
    <scope>NUCLEOTIDE SEQUENCE</scope>
    <source>
        <tissue evidence="1">Leaves</tissue>
    </source>
</reference>
<comment type="caution">
    <text evidence="1">The sequence shown here is derived from an EMBL/GenBank/DDBJ whole genome shotgun (WGS) entry which is preliminary data.</text>
</comment>
<evidence type="ECO:0000313" key="2">
    <source>
        <dbReference type="Proteomes" id="UP000619265"/>
    </source>
</evidence>
<reference evidence="1" key="2">
    <citation type="submission" date="2020-03" db="EMBL/GenBank/DDBJ databases">
        <title>Walnut 2.0.</title>
        <authorList>
            <person name="Marrano A."/>
            <person name="Britton M."/>
            <person name="Zimin A.V."/>
            <person name="Zaini P.A."/>
            <person name="Workman R."/>
            <person name="Puiu D."/>
            <person name="Bianco L."/>
            <person name="Allen B.J."/>
            <person name="Troggio M."/>
            <person name="Leslie C.A."/>
            <person name="Timp W."/>
            <person name="Dendekar A."/>
            <person name="Salzberg S.L."/>
            <person name="Neale D.B."/>
        </authorList>
    </citation>
    <scope>NUCLEOTIDE SEQUENCE</scope>
    <source>
        <tissue evidence="1">Leaves</tissue>
    </source>
</reference>
<dbReference type="Proteomes" id="UP000619265">
    <property type="component" value="Unassembled WGS sequence"/>
</dbReference>
<name>A0A834CTM2_JUGRE</name>